<evidence type="ECO:0000313" key="2">
    <source>
        <dbReference type="EMBL" id="GGK14450.1"/>
    </source>
</evidence>
<dbReference type="Gene3D" id="3.40.630.30">
    <property type="match status" value="1"/>
</dbReference>
<proteinExistence type="predicted"/>
<evidence type="ECO:0000259" key="1">
    <source>
        <dbReference type="PROSITE" id="PS51186"/>
    </source>
</evidence>
<dbReference type="PROSITE" id="PS51186">
    <property type="entry name" value="GNAT"/>
    <property type="match status" value="1"/>
</dbReference>
<dbReference type="PANTHER" id="PTHR43415:SF3">
    <property type="entry name" value="GNAT-FAMILY ACETYLTRANSFERASE"/>
    <property type="match status" value="1"/>
</dbReference>
<feature type="domain" description="N-acetyltransferase" evidence="1">
    <location>
        <begin position="1"/>
        <end position="146"/>
    </location>
</feature>
<organism evidence="2 3">
    <name type="scientific">Deinococcus malanensis</name>
    <dbReference type="NCBI Taxonomy" id="1706855"/>
    <lineage>
        <taxon>Bacteria</taxon>
        <taxon>Thermotogati</taxon>
        <taxon>Deinococcota</taxon>
        <taxon>Deinococci</taxon>
        <taxon>Deinococcales</taxon>
        <taxon>Deinococcaceae</taxon>
        <taxon>Deinococcus</taxon>
    </lineage>
</organism>
<dbReference type="EMBL" id="BMPP01000001">
    <property type="protein sequence ID" value="GGK14450.1"/>
    <property type="molecule type" value="Genomic_DNA"/>
</dbReference>
<dbReference type="SUPFAM" id="SSF55729">
    <property type="entry name" value="Acyl-CoA N-acyltransferases (Nat)"/>
    <property type="match status" value="1"/>
</dbReference>
<dbReference type="InterPro" id="IPR016181">
    <property type="entry name" value="Acyl_CoA_acyltransferase"/>
</dbReference>
<reference evidence="3" key="1">
    <citation type="journal article" date="2019" name="Int. J. Syst. Evol. Microbiol.">
        <title>The Global Catalogue of Microorganisms (GCM) 10K type strain sequencing project: providing services to taxonomists for standard genome sequencing and annotation.</title>
        <authorList>
            <consortium name="The Broad Institute Genomics Platform"/>
            <consortium name="The Broad Institute Genome Sequencing Center for Infectious Disease"/>
            <person name="Wu L."/>
            <person name="Ma J."/>
        </authorList>
    </citation>
    <scope>NUCLEOTIDE SEQUENCE [LARGE SCALE GENOMIC DNA]</scope>
    <source>
        <strain evidence="3">JCM 30331</strain>
    </source>
</reference>
<name>A0ABQ2EJN7_9DEIO</name>
<accession>A0ABQ2EJN7</accession>
<comment type="caution">
    <text evidence="2">The sequence shown here is derived from an EMBL/GenBank/DDBJ whole genome shotgun (WGS) entry which is preliminary data.</text>
</comment>
<sequence length="161" mass="17908">MRWAADPLFCQAASWTVGLSPRVIRRHWAALIAGTQADFRRWGVTLDARLVGYVDLANLSTLSGELGVAIGERSLWGQGVARRACELLLQEAWELGLHTVTAEVHRPNMRSHALMRRLGFQQCGIRRPEPYYGVPVAVVQYVLKRQDRALSPSSADTRTAG</sequence>
<dbReference type="PANTHER" id="PTHR43415">
    <property type="entry name" value="SPERMIDINE N(1)-ACETYLTRANSFERASE"/>
    <property type="match status" value="1"/>
</dbReference>
<dbReference type="Pfam" id="PF13302">
    <property type="entry name" value="Acetyltransf_3"/>
    <property type="match status" value="1"/>
</dbReference>
<protein>
    <submittedName>
        <fullName evidence="2">N-acetyltransferase</fullName>
    </submittedName>
</protein>
<gene>
    <name evidence="2" type="ORF">GCM10008955_04830</name>
</gene>
<evidence type="ECO:0000313" key="3">
    <source>
        <dbReference type="Proteomes" id="UP000647587"/>
    </source>
</evidence>
<dbReference type="Proteomes" id="UP000647587">
    <property type="component" value="Unassembled WGS sequence"/>
</dbReference>
<keyword evidence="3" id="KW-1185">Reference proteome</keyword>
<dbReference type="InterPro" id="IPR000182">
    <property type="entry name" value="GNAT_dom"/>
</dbReference>